<dbReference type="Pfam" id="PF13191">
    <property type="entry name" value="AAA_16"/>
    <property type="match status" value="1"/>
</dbReference>
<dbReference type="SMART" id="SM00421">
    <property type="entry name" value="HTH_LUXR"/>
    <property type="match status" value="1"/>
</dbReference>
<dbReference type="SUPFAM" id="SSF52540">
    <property type="entry name" value="P-loop containing nucleoside triphosphate hydrolases"/>
    <property type="match status" value="1"/>
</dbReference>
<dbReference type="InterPro" id="IPR041664">
    <property type="entry name" value="AAA_16"/>
</dbReference>
<dbReference type="InterPro" id="IPR000792">
    <property type="entry name" value="Tscrpt_reg_LuxR_C"/>
</dbReference>
<dbReference type="PANTHER" id="PTHR16305:SF35">
    <property type="entry name" value="TRANSCRIPTIONAL ACTIVATOR DOMAIN"/>
    <property type="match status" value="1"/>
</dbReference>
<dbReference type="Proteomes" id="UP000295818">
    <property type="component" value="Unassembled WGS sequence"/>
</dbReference>
<name>A0ABY2B9Q7_9ACTN</name>
<evidence type="ECO:0000313" key="4">
    <source>
        <dbReference type="EMBL" id="TCO12193.1"/>
    </source>
</evidence>
<evidence type="ECO:0000256" key="1">
    <source>
        <dbReference type="ARBA" id="ARBA00022741"/>
    </source>
</evidence>
<dbReference type="PRINTS" id="PR00038">
    <property type="entry name" value="HTHLUXR"/>
</dbReference>
<organism evidence="4 5">
    <name type="scientific">Kribbella orskensis</name>
    <dbReference type="NCBI Taxonomy" id="2512216"/>
    <lineage>
        <taxon>Bacteria</taxon>
        <taxon>Bacillati</taxon>
        <taxon>Actinomycetota</taxon>
        <taxon>Actinomycetes</taxon>
        <taxon>Propionibacteriales</taxon>
        <taxon>Kribbellaceae</taxon>
        <taxon>Kribbella</taxon>
    </lineage>
</organism>
<dbReference type="RefSeq" id="WP_132195543.1">
    <property type="nucleotide sequence ID" value="NZ_SLWM01000027.1"/>
</dbReference>
<dbReference type="SUPFAM" id="SSF46894">
    <property type="entry name" value="C-terminal effector domain of the bipartite response regulators"/>
    <property type="match status" value="1"/>
</dbReference>
<dbReference type="PROSITE" id="PS50043">
    <property type="entry name" value="HTH_LUXR_2"/>
    <property type="match status" value="1"/>
</dbReference>
<evidence type="ECO:0000313" key="5">
    <source>
        <dbReference type="Proteomes" id="UP000295818"/>
    </source>
</evidence>
<evidence type="ECO:0000256" key="2">
    <source>
        <dbReference type="ARBA" id="ARBA00022840"/>
    </source>
</evidence>
<accession>A0ABY2B9Q7</accession>
<dbReference type="CDD" id="cd06170">
    <property type="entry name" value="LuxR_C_like"/>
    <property type="match status" value="1"/>
</dbReference>
<comment type="caution">
    <text evidence="4">The sequence shown here is derived from an EMBL/GenBank/DDBJ whole genome shotgun (WGS) entry which is preliminary data.</text>
</comment>
<gene>
    <name evidence="4" type="ORF">EV644_12784</name>
</gene>
<dbReference type="PANTHER" id="PTHR16305">
    <property type="entry name" value="TESTICULAR SOLUBLE ADENYLYL CYCLASE"/>
    <property type="match status" value="1"/>
</dbReference>
<protein>
    <submittedName>
        <fullName evidence="4">Regulatory LuxR family protein</fullName>
    </submittedName>
</protein>
<sequence>MRHRRYRLVALLGRRSECATLDGVVAGARAGQSQVLVVRGEAGIGKTALLDYVETSAAGCRIARLAGVEAETELAYAGLHQLCAPFLDRLDRLPTPQRIALGTAFGLTGGEAPDRFLVGLAVLGLLADRAEQRPLICLIDDAHWLDRVSAQTIAFVARRLAAERIGLVVAMREPRDEHDFAGLPELTVSGLIEADAGRLLDSVVKGPIDPRVRDRIIVETRGNPLALLELPRAWTAAELADGFEQSDLVPLASRIEQGFLRRLSTLPHDTRRLLVAAAAEPLGDATLLWRAAGVLGISANAAHAAEAAGLITFGARVGFRHPLVRAAAYRSASPEERQEIHRALAEVTDAEVDPDRRAWHRAQATQLPDEEIAAELERSAARAQSRGGLLAAAALLERAASLTPEPAGRAERELAAAWRKRDGGALDAALALLAAVEGGPADAMRAAEVKHLRGQIMFDQRRAAGAAPLLLDAARHLEPLDRDLARETYLDALAAAIWGSGTDTPEATNVVAAVARVAPPPRGAPRVIDCILDALASRFTDGHATAAEPLARALTAVQGIDCGAEDVGRLLRFGGNRVTAILATELWDFEAGRALAELQVRRARDAGALVQLQFAVNVLATNRLLAGELTEAAELVEEDRMVADITGNPAVGYAAMLLAALRGPDEKASRSIVAVRGEAWSLGQGRIVTFADYATSVLNNSLGRHEFALLAAREVFDREVVGGYQMMVVSELAEAASRTGDTKLVAAAHQRISERARVTPTDWAWGIEARLRALVGGEDVDASHRESIHHLDRAGLRLEVARGQLLYGEWLRRAGQRVKAREQLRTAHDMLFAMGATAFGERARRELALAGGKALRRSVETTEELTVQEFHIARLAREGLSNAEIGTRLFLSARTVEWHLGKVFMKLGVSTRKELRNAVLDVAPG</sequence>
<reference evidence="4 5" key="1">
    <citation type="journal article" date="2015" name="Stand. Genomic Sci.">
        <title>Genomic Encyclopedia of Bacterial and Archaeal Type Strains, Phase III: the genomes of soil and plant-associated and newly described type strains.</title>
        <authorList>
            <person name="Whitman W.B."/>
            <person name="Woyke T."/>
            <person name="Klenk H.P."/>
            <person name="Zhou Y."/>
            <person name="Lilburn T.G."/>
            <person name="Beck B.J."/>
            <person name="De Vos P."/>
            <person name="Vandamme P."/>
            <person name="Eisen J.A."/>
            <person name="Garrity G."/>
            <person name="Hugenholtz P."/>
            <person name="Kyrpides N.C."/>
        </authorList>
    </citation>
    <scope>NUCLEOTIDE SEQUENCE [LARGE SCALE GENOMIC DNA]</scope>
    <source>
        <strain evidence="4 5">VKM Ac-2538</strain>
    </source>
</reference>
<dbReference type="EMBL" id="SLWM01000027">
    <property type="protein sequence ID" value="TCO12193.1"/>
    <property type="molecule type" value="Genomic_DNA"/>
</dbReference>
<keyword evidence="5" id="KW-1185">Reference proteome</keyword>
<proteinExistence type="predicted"/>
<dbReference type="Pfam" id="PF00196">
    <property type="entry name" value="GerE"/>
    <property type="match status" value="1"/>
</dbReference>
<keyword evidence="1" id="KW-0547">Nucleotide-binding</keyword>
<dbReference type="InterPro" id="IPR016032">
    <property type="entry name" value="Sig_transdc_resp-reg_C-effctor"/>
</dbReference>
<evidence type="ECO:0000259" key="3">
    <source>
        <dbReference type="PROSITE" id="PS50043"/>
    </source>
</evidence>
<dbReference type="Gene3D" id="1.10.10.10">
    <property type="entry name" value="Winged helix-like DNA-binding domain superfamily/Winged helix DNA-binding domain"/>
    <property type="match status" value="1"/>
</dbReference>
<keyword evidence="2" id="KW-0067">ATP-binding</keyword>
<dbReference type="InterPro" id="IPR036388">
    <property type="entry name" value="WH-like_DNA-bd_sf"/>
</dbReference>
<feature type="domain" description="HTH luxR-type" evidence="3">
    <location>
        <begin position="858"/>
        <end position="923"/>
    </location>
</feature>
<dbReference type="InterPro" id="IPR027417">
    <property type="entry name" value="P-loop_NTPase"/>
</dbReference>